<keyword evidence="6 7" id="KW-0012">Acyltransferase</keyword>
<dbReference type="EMBL" id="KN824864">
    <property type="protein sequence ID" value="KIK99278.1"/>
    <property type="molecule type" value="Genomic_DNA"/>
</dbReference>
<accession>A0A0D0DVZ5</accession>
<evidence type="ECO:0000256" key="5">
    <source>
        <dbReference type="ARBA" id="ARBA00022679"/>
    </source>
</evidence>
<dbReference type="EC" id="2.3.1.97" evidence="3 7"/>
<dbReference type="InterPro" id="IPR022676">
    <property type="entry name" value="NMT_N"/>
</dbReference>
<comment type="function">
    <text evidence="7">Adds a myristoyl group to the N-terminal glycine residue of certain cellular proteins.</text>
</comment>
<feature type="compositionally biased region" description="Polar residues" evidence="9">
    <location>
        <begin position="1"/>
        <end position="11"/>
    </location>
</feature>
<dbReference type="InParanoid" id="A0A0D0DVZ5"/>
<proteinExistence type="inferred from homology"/>
<evidence type="ECO:0000256" key="1">
    <source>
        <dbReference type="ARBA" id="ARBA00009469"/>
    </source>
</evidence>
<comment type="catalytic activity">
    <reaction evidence="7">
        <text>N-terminal glycyl-[protein] + tetradecanoyl-CoA = N-tetradecanoylglycyl-[protein] + CoA + H(+)</text>
        <dbReference type="Rhea" id="RHEA:15521"/>
        <dbReference type="Rhea" id="RHEA-COMP:12666"/>
        <dbReference type="Rhea" id="RHEA-COMP:12667"/>
        <dbReference type="ChEBI" id="CHEBI:15378"/>
        <dbReference type="ChEBI" id="CHEBI:57287"/>
        <dbReference type="ChEBI" id="CHEBI:57385"/>
        <dbReference type="ChEBI" id="CHEBI:64723"/>
        <dbReference type="ChEBI" id="CHEBI:133050"/>
        <dbReference type="EC" id="2.3.1.97"/>
    </reaction>
</comment>
<dbReference type="InterPro" id="IPR022677">
    <property type="entry name" value="NMT_C"/>
</dbReference>
<dbReference type="PIRSF" id="PIRSF015892">
    <property type="entry name" value="N-myristl_transf"/>
    <property type="match status" value="1"/>
</dbReference>
<feature type="domain" description="Glycylpeptide N-tetradecanoyltransferase N-terminal" evidence="10">
    <location>
        <begin position="148"/>
        <end position="301"/>
    </location>
</feature>
<dbReference type="OrthoDB" id="60315at2759"/>
<evidence type="ECO:0000259" key="10">
    <source>
        <dbReference type="Pfam" id="PF01233"/>
    </source>
</evidence>
<dbReference type="FunFam" id="3.40.630.30:FF:000042">
    <property type="entry name" value="Glycylpeptide N-tetradecanoyltransferase"/>
    <property type="match status" value="1"/>
</dbReference>
<evidence type="ECO:0000256" key="6">
    <source>
        <dbReference type="ARBA" id="ARBA00023315"/>
    </source>
</evidence>
<organism evidence="12 13">
    <name type="scientific">Paxillus rubicundulus Ve08.2h10</name>
    <dbReference type="NCBI Taxonomy" id="930991"/>
    <lineage>
        <taxon>Eukaryota</taxon>
        <taxon>Fungi</taxon>
        <taxon>Dikarya</taxon>
        <taxon>Basidiomycota</taxon>
        <taxon>Agaricomycotina</taxon>
        <taxon>Agaricomycetes</taxon>
        <taxon>Agaricomycetidae</taxon>
        <taxon>Boletales</taxon>
        <taxon>Paxilineae</taxon>
        <taxon>Paxillaceae</taxon>
        <taxon>Paxillus</taxon>
    </lineage>
</organism>
<dbReference type="HOGENOM" id="CLU_022882_2_0_1"/>
<gene>
    <name evidence="12" type="ORF">PAXRUDRAFT_552128</name>
</gene>
<dbReference type="Gene3D" id="3.40.630.30">
    <property type="match status" value="2"/>
</dbReference>
<evidence type="ECO:0000256" key="3">
    <source>
        <dbReference type="ARBA" id="ARBA00012923"/>
    </source>
</evidence>
<keyword evidence="13" id="KW-1185">Reference proteome</keyword>
<evidence type="ECO:0000313" key="12">
    <source>
        <dbReference type="EMBL" id="KIK99278.1"/>
    </source>
</evidence>
<dbReference type="PANTHER" id="PTHR11377">
    <property type="entry name" value="N-MYRISTOYL TRANSFERASE"/>
    <property type="match status" value="1"/>
</dbReference>
<dbReference type="GO" id="GO:0004379">
    <property type="term" value="F:glycylpeptide N-tetradecanoyltransferase activity"/>
    <property type="evidence" value="ECO:0007669"/>
    <property type="project" value="UniProtKB-EC"/>
</dbReference>
<sequence>MSSPSQTAPNQDTRDTAQEGDQENNFSGSDHGRADGDAAAKAPQASSSKRKKKSKVAKVLNTLRGNEVPQTLVDHVVEEVAAEQGANAPAIDAETVRQALEKMKVMDVLKGKAGVAVREKKSMGEHKFWMTQPVPQPGEEAPIEDGYIEPTKAIEDVRQEPYPLPKDFEWCVLDINDPKQIKEVYDLLSLNYVEDDEAAFRFQYSAEFLEWALKPPGYCKEWHIGVRVSSNKKLVAFISGVPTTLRVRGNEINYLCVHKKLRSKRLAPVLIKEVTRQVNLSGVAQAIYTAGVVIPTPVSTCRYYHRSLNIPKLIDVKFTYVPRNMTLARMIRIFKTDAAPSLPGLREIEERHVGEVADLFARYMQRFDMVPIMTVDEIQHQFISGRGDMDQPSNNYRRPKQVTWTYIVEDPETHRVTDFFSFYSLPSTIINHPKHNLLEAAYLFYYASDVAFVPGGDLDGKLKKRLVQLIGDALIIANQAKFDVFNSLTLMDNVCFLEDLKFGAGDGLLNFYLYNWRTAPLAGVKGINDGEPGKGVGVVML</sequence>
<keyword evidence="5 7" id="KW-0808">Transferase</keyword>
<dbReference type="PANTHER" id="PTHR11377:SF5">
    <property type="entry name" value="GLYCYLPEPTIDE N-TETRADECANOYLTRANSFERASE"/>
    <property type="match status" value="1"/>
</dbReference>
<evidence type="ECO:0000259" key="11">
    <source>
        <dbReference type="Pfam" id="PF02799"/>
    </source>
</evidence>
<feature type="region of interest" description="Disordered" evidence="9">
    <location>
        <begin position="1"/>
        <end position="57"/>
    </location>
</feature>
<dbReference type="Pfam" id="PF01233">
    <property type="entry name" value="NMT"/>
    <property type="match status" value="1"/>
</dbReference>
<evidence type="ECO:0000256" key="4">
    <source>
        <dbReference type="ARBA" id="ARBA00022240"/>
    </source>
</evidence>
<dbReference type="Proteomes" id="UP000054538">
    <property type="component" value="Unassembled WGS sequence"/>
</dbReference>
<dbReference type="Pfam" id="PF02799">
    <property type="entry name" value="NMT_C"/>
    <property type="match status" value="1"/>
</dbReference>
<evidence type="ECO:0000313" key="13">
    <source>
        <dbReference type="Proteomes" id="UP000054538"/>
    </source>
</evidence>
<name>A0A0D0DVZ5_9AGAM</name>
<dbReference type="PROSITE" id="PS00976">
    <property type="entry name" value="NMT_2"/>
    <property type="match status" value="1"/>
</dbReference>
<dbReference type="STRING" id="930991.A0A0D0DVZ5"/>
<comment type="subunit">
    <text evidence="2">Monomer.</text>
</comment>
<evidence type="ECO:0000256" key="8">
    <source>
        <dbReference type="RuleBase" id="RU004178"/>
    </source>
</evidence>
<dbReference type="GO" id="GO:0005737">
    <property type="term" value="C:cytoplasm"/>
    <property type="evidence" value="ECO:0007669"/>
    <property type="project" value="TreeGrafter"/>
</dbReference>
<dbReference type="SUPFAM" id="SSF55729">
    <property type="entry name" value="Acyl-CoA N-acyltransferases (Nat)"/>
    <property type="match status" value="2"/>
</dbReference>
<evidence type="ECO:0000256" key="2">
    <source>
        <dbReference type="ARBA" id="ARBA00011245"/>
    </source>
</evidence>
<dbReference type="InterPro" id="IPR022678">
    <property type="entry name" value="NMT_CS"/>
</dbReference>
<dbReference type="AlphaFoldDB" id="A0A0D0DVZ5"/>
<reference evidence="13" key="2">
    <citation type="submission" date="2015-01" db="EMBL/GenBank/DDBJ databases">
        <title>Evolutionary Origins and Diversification of the Mycorrhizal Mutualists.</title>
        <authorList>
            <consortium name="DOE Joint Genome Institute"/>
            <consortium name="Mycorrhizal Genomics Consortium"/>
            <person name="Kohler A."/>
            <person name="Kuo A."/>
            <person name="Nagy L.G."/>
            <person name="Floudas D."/>
            <person name="Copeland A."/>
            <person name="Barry K.W."/>
            <person name="Cichocki N."/>
            <person name="Veneault-Fourrey C."/>
            <person name="LaButti K."/>
            <person name="Lindquist E.A."/>
            <person name="Lipzen A."/>
            <person name="Lundell T."/>
            <person name="Morin E."/>
            <person name="Murat C."/>
            <person name="Riley R."/>
            <person name="Ohm R."/>
            <person name="Sun H."/>
            <person name="Tunlid A."/>
            <person name="Henrissat B."/>
            <person name="Grigoriev I.V."/>
            <person name="Hibbett D.S."/>
            <person name="Martin F."/>
        </authorList>
    </citation>
    <scope>NUCLEOTIDE SEQUENCE [LARGE SCALE GENOMIC DNA]</scope>
    <source>
        <strain evidence="13">Ve08.2h10</strain>
    </source>
</reference>
<reference evidence="12 13" key="1">
    <citation type="submission" date="2014-04" db="EMBL/GenBank/DDBJ databases">
        <authorList>
            <consortium name="DOE Joint Genome Institute"/>
            <person name="Kuo A."/>
            <person name="Kohler A."/>
            <person name="Jargeat P."/>
            <person name="Nagy L.G."/>
            <person name="Floudas D."/>
            <person name="Copeland A."/>
            <person name="Barry K.W."/>
            <person name="Cichocki N."/>
            <person name="Veneault-Fourrey C."/>
            <person name="LaButti K."/>
            <person name="Lindquist E.A."/>
            <person name="Lipzen A."/>
            <person name="Lundell T."/>
            <person name="Morin E."/>
            <person name="Murat C."/>
            <person name="Sun H."/>
            <person name="Tunlid A."/>
            <person name="Henrissat B."/>
            <person name="Grigoriev I.V."/>
            <person name="Hibbett D.S."/>
            <person name="Martin F."/>
            <person name="Nordberg H.P."/>
            <person name="Cantor M.N."/>
            <person name="Hua S.X."/>
        </authorList>
    </citation>
    <scope>NUCLEOTIDE SEQUENCE [LARGE SCALE GENOMIC DNA]</scope>
    <source>
        <strain evidence="12 13">Ve08.2h10</strain>
    </source>
</reference>
<dbReference type="InterPro" id="IPR016181">
    <property type="entry name" value="Acyl_CoA_acyltransferase"/>
</dbReference>
<evidence type="ECO:0000256" key="7">
    <source>
        <dbReference type="RuleBase" id="RU000586"/>
    </source>
</evidence>
<protein>
    <recommendedName>
        <fullName evidence="4 7">Glycylpeptide N-tetradecanoyltransferase</fullName>
        <ecNumber evidence="3 7">2.3.1.97</ecNumber>
    </recommendedName>
</protein>
<dbReference type="FunCoup" id="A0A0D0DVZ5">
    <property type="interactions" value="669"/>
</dbReference>
<dbReference type="InterPro" id="IPR000903">
    <property type="entry name" value="NMT"/>
</dbReference>
<comment type="similarity">
    <text evidence="1 8">Belongs to the NMT family.</text>
</comment>
<evidence type="ECO:0000256" key="9">
    <source>
        <dbReference type="SAM" id="MobiDB-lite"/>
    </source>
</evidence>
<feature type="domain" description="Glycylpeptide N-tetradecanoyltransferase C-terminal" evidence="11">
    <location>
        <begin position="315"/>
        <end position="539"/>
    </location>
</feature>